<keyword evidence="2" id="KW-1185">Reference proteome</keyword>
<protein>
    <submittedName>
        <fullName evidence="1">Uncharacterized protein</fullName>
    </submittedName>
</protein>
<dbReference type="AlphaFoldDB" id="A0A0C9UVH2"/>
<evidence type="ECO:0000313" key="1">
    <source>
        <dbReference type="EMBL" id="KIJ33267.1"/>
    </source>
</evidence>
<dbReference type="HOGENOM" id="CLU_2832831_0_0_1"/>
<organism evidence="1 2">
    <name type="scientific">Sphaerobolus stellatus (strain SS14)</name>
    <dbReference type="NCBI Taxonomy" id="990650"/>
    <lineage>
        <taxon>Eukaryota</taxon>
        <taxon>Fungi</taxon>
        <taxon>Dikarya</taxon>
        <taxon>Basidiomycota</taxon>
        <taxon>Agaricomycotina</taxon>
        <taxon>Agaricomycetes</taxon>
        <taxon>Phallomycetidae</taxon>
        <taxon>Geastrales</taxon>
        <taxon>Sphaerobolaceae</taxon>
        <taxon>Sphaerobolus</taxon>
    </lineage>
</organism>
<dbReference type="EMBL" id="KN837215">
    <property type="protein sequence ID" value="KIJ33267.1"/>
    <property type="molecule type" value="Genomic_DNA"/>
</dbReference>
<reference evidence="1 2" key="1">
    <citation type="submission" date="2014-06" db="EMBL/GenBank/DDBJ databases">
        <title>Evolutionary Origins and Diversification of the Mycorrhizal Mutualists.</title>
        <authorList>
            <consortium name="DOE Joint Genome Institute"/>
            <consortium name="Mycorrhizal Genomics Consortium"/>
            <person name="Kohler A."/>
            <person name="Kuo A."/>
            <person name="Nagy L.G."/>
            <person name="Floudas D."/>
            <person name="Copeland A."/>
            <person name="Barry K.W."/>
            <person name="Cichocki N."/>
            <person name="Veneault-Fourrey C."/>
            <person name="LaButti K."/>
            <person name="Lindquist E.A."/>
            <person name="Lipzen A."/>
            <person name="Lundell T."/>
            <person name="Morin E."/>
            <person name="Murat C."/>
            <person name="Riley R."/>
            <person name="Ohm R."/>
            <person name="Sun H."/>
            <person name="Tunlid A."/>
            <person name="Henrissat B."/>
            <person name="Grigoriev I.V."/>
            <person name="Hibbett D.S."/>
            <person name="Martin F."/>
        </authorList>
    </citation>
    <scope>NUCLEOTIDE SEQUENCE [LARGE SCALE GENOMIC DNA]</scope>
    <source>
        <strain evidence="1 2">SS14</strain>
    </source>
</reference>
<evidence type="ECO:0000313" key="2">
    <source>
        <dbReference type="Proteomes" id="UP000054279"/>
    </source>
</evidence>
<name>A0A0C9UVH2_SPHS4</name>
<proteinExistence type="predicted"/>
<dbReference type="Proteomes" id="UP000054279">
    <property type="component" value="Unassembled WGS sequence"/>
</dbReference>
<sequence>MKFKLGIHRNSPRSSARGRLATRPCWRVGHSGYNCCRSTTLAARWQDTAPVTPTIAQITLASFLQP</sequence>
<accession>A0A0C9UVH2</accession>
<gene>
    <name evidence="1" type="ORF">M422DRAFT_35545</name>
</gene>